<dbReference type="InterPro" id="IPR035595">
    <property type="entry name" value="UDP_glycos_trans_CS"/>
</dbReference>
<dbReference type="FunFam" id="3.40.50.2000:FF:000019">
    <property type="entry name" value="Glycosyltransferase"/>
    <property type="match status" value="1"/>
</dbReference>
<dbReference type="CDD" id="cd03784">
    <property type="entry name" value="GT1_Gtf-like"/>
    <property type="match status" value="1"/>
</dbReference>
<evidence type="ECO:0000256" key="3">
    <source>
        <dbReference type="RuleBase" id="RU003718"/>
    </source>
</evidence>
<reference evidence="6 7" key="1">
    <citation type="submission" date="2020-10" db="EMBL/GenBank/DDBJ databases">
        <title>The Coptis chinensis genome and diversification of protoberbering-type alkaloids.</title>
        <authorList>
            <person name="Wang B."/>
            <person name="Shu S."/>
            <person name="Song C."/>
            <person name="Liu Y."/>
        </authorList>
    </citation>
    <scope>NUCLEOTIDE SEQUENCE [LARGE SCALE GENOMIC DNA]</scope>
    <source>
        <strain evidence="6">HL-2020</strain>
        <tissue evidence="6">Leaf</tissue>
    </source>
</reference>
<feature type="domain" description="Glycosyltransferase N-terminal" evidence="5">
    <location>
        <begin position="17"/>
        <end position="54"/>
    </location>
</feature>
<comment type="similarity">
    <text evidence="1 3">Belongs to the UDP-glycosyltransferase family.</text>
</comment>
<dbReference type="SUPFAM" id="SSF53756">
    <property type="entry name" value="UDP-Glycosyltransferase/glycogen phosphorylase"/>
    <property type="match status" value="1"/>
</dbReference>
<dbReference type="Proteomes" id="UP000631114">
    <property type="component" value="Unassembled WGS sequence"/>
</dbReference>
<evidence type="ECO:0000256" key="4">
    <source>
        <dbReference type="RuleBase" id="RU362057"/>
    </source>
</evidence>
<dbReference type="AlphaFoldDB" id="A0A835I2D0"/>
<dbReference type="GO" id="GO:0080043">
    <property type="term" value="F:quercetin 3-O-glucosyltransferase activity"/>
    <property type="evidence" value="ECO:0007669"/>
    <property type="project" value="TreeGrafter"/>
</dbReference>
<dbReference type="Pfam" id="PF00201">
    <property type="entry name" value="UDPGT"/>
    <property type="match status" value="1"/>
</dbReference>
<dbReference type="PROSITE" id="PS00375">
    <property type="entry name" value="UDPGT"/>
    <property type="match status" value="1"/>
</dbReference>
<dbReference type="EMBL" id="JADFTS010000004">
    <property type="protein sequence ID" value="KAF9608427.1"/>
    <property type="molecule type" value="Genomic_DNA"/>
</dbReference>
<protein>
    <recommendedName>
        <fullName evidence="4">Glycosyltransferase</fullName>
        <ecNumber evidence="4">2.4.1.-</ecNumber>
    </recommendedName>
</protein>
<evidence type="ECO:0000313" key="6">
    <source>
        <dbReference type="EMBL" id="KAF9608427.1"/>
    </source>
</evidence>
<dbReference type="Pfam" id="PF26168">
    <property type="entry name" value="Glyco_transf_N"/>
    <property type="match status" value="1"/>
</dbReference>
<evidence type="ECO:0000256" key="2">
    <source>
        <dbReference type="ARBA" id="ARBA00022679"/>
    </source>
</evidence>
<dbReference type="Gene3D" id="3.40.50.2000">
    <property type="entry name" value="Glycogen Phosphorylase B"/>
    <property type="match status" value="2"/>
</dbReference>
<organism evidence="6 7">
    <name type="scientific">Coptis chinensis</name>
    <dbReference type="NCBI Taxonomy" id="261450"/>
    <lineage>
        <taxon>Eukaryota</taxon>
        <taxon>Viridiplantae</taxon>
        <taxon>Streptophyta</taxon>
        <taxon>Embryophyta</taxon>
        <taxon>Tracheophyta</taxon>
        <taxon>Spermatophyta</taxon>
        <taxon>Magnoliopsida</taxon>
        <taxon>Ranunculales</taxon>
        <taxon>Ranunculaceae</taxon>
        <taxon>Coptidoideae</taxon>
        <taxon>Coptis</taxon>
    </lineage>
</organism>
<keyword evidence="3" id="KW-0328">Glycosyltransferase</keyword>
<dbReference type="InterPro" id="IPR002213">
    <property type="entry name" value="UDP_glucos_trans"/>
</dbReference>
<dbReference type="PANTHER" id="PTHR11926">
    <property type="entry name" value="GLUCOSYL/GLUCURONOSYL TRANSFERASES"/>
    <property type="match status" value="1"/>
</dbReference>
<accession>A0A835I2D0</accession>
<name>A0A835I2D0_9MAGN</name>
<dbReference type="InterPro" id="IPR058980">
    <property type="entry name" value="Glyco_transf_N"/>
</dbReference>
<evidence type="ECO:0000259" key="5">
    <source>
        <dbReference type="Pfam" id="PF26168"/>
    </source>
</evidence>
<dbReference type="GO" id="GO:0080044">
    <property type="term" value="F:quercetin 7-O-glucosyltransferase activity"/>
    <property type="evidence" value="ECO:0007669"/>
    <property type="project" value="TreeGrafter"/>
</dbReference>
<gene>
    <name evidence="6" type="ORF">IFM89_009793</name>
</gene>
<sequence length="465" mass="52535">MQKKEEMEEERNCVRAHVVMLPFPVQGHIKPMLNFSINLACKGVKVTLATPLFITKTVEVKDSKVVSESYSDGCDEGGIAEAGSLDAYMDSFKDVGTKNISKLIERHEHSTYPVRCLIYSAVLPFLLDIAKRHDLIGASFYTQSCTVNAIYFHAHQGTLITPVQQQTVSLPGLPLLRTQELPSFVLDKETDSSLLQIVLDQFSNVDKTDFLLFNTFDMLEDQVVNWMAEKWPEKMITIGPAVPSFYINNGVEDGTHNLRNLINADLSSSIKWLNTKETGSVVYVSFGTLARLGENQIEELAWGLKRSNKHFLWVVRDSEEHKLPIKFKDEMSEKGLVVSWCPQWEVLAHQALGCFVTHCGWNSTIEALSLGVPMVAIPQWIDQPTNAKFIEDVWRVGVRAKVDEKGIVISEEIENCIWDVMHGDRWEEIKRNAIRWKKLAMEAVGEGGSSDKNIDTFISRLVCTR</sequence>
<evidence type="ECO:0000256" key="1">
    <source>
        <dbReference type="ARBA" id="ARBA00009995"/>
    </source>
</evidence>
<dbReference type="PANTHER" id="PTHR11926:SF1560">
    <property type="entry name" value="UDP-GLYCOSYLTRANSFERASE 74E1-RELATED"/>
    <property type="match status" value="1"/>
</dbReference>
<keyword evidence="2 3" id="KW-0808">Transferase</keyword>
<keyword evidence="7" id="KW-1185">Reference proteome</keyword>
<proteinExistence type="inferred from homology"/>
<comment type="caution">
    <text evidence="6">The sequence shown here is derived from an EMBL/GenBank/DDBJ whole genome shotgun (WGS) entry which is preliminary data.</text>
</comment>
<dbReference type="OrthoDB" id="5835829at2759"/>
<dbReference type="EC" id="2.4.1.-" evidence="4"/>
<evidence type="ECO:0000313" key="7">
    <source>
        <dbReference type="Proteomes" id="UP000631114"/>
    </source>
</evidence>